<dbReference type="AlphaFoldDB" id="A0A949PRN5"/>
<dbReference type="PANTHER" id="PTHR43762">
    <property type="entry name" value="L-GULONOLACTONE OXIDASE"/>
    <property type="match status" value="1"/>
</dbReference>
<proteinExistence type="predicted"/>
<dbReference type="Pfam" id="PF01565">
    <property type="entry name" value="FAD_binding_4"/>
    <property type="match status" value="1"/>
</dbReference>
<evidence type="ECO:0000313" key="4">
    <source>
        <dbReference type="Proteomes" id="UP000752297"/>
    </source>
</evidence>
<dbReference type="PANTHER" id="PTHR43762:SF1">
    <property type="entry name" value="D-ARABINONO-1,4-LACTONE OXIDASE"/>
    <property type="match status" value="1"/>
</dbReference>
<dbReference type="InterPro" id="IPR016166">
    <property type="entry name" value="FAD-bd_PCMH"/>
</dbReference>
<dbReference type="GO" id="GO:0071949">
    <property type="term" value="F:FAD binding"/>
    <property type="evidence" value="ECO:0007669"/>
    <property type="project" value="InterPro"/>
</dbReference>
<keyword evidence="1" id="KW-0274">FAD</keyword>
<dbReference type="RefSeq" id="WP_217679012.1">
    <property type="nucleotide sequence ID" value="NZ_JAHRVA010000008.1"/>
</dbReference>
<dbReference type="PROSITE" id="PS51387">
    <property type="entry name" value="FAD_PCMH"/>
    <property type="match status" value="1"/>
</dbReference>
<name>A0A949PRN5_9HYPH</name>
<accession>A0A949PRN5</accession>
<reference evidence="3 4" key="1">
    <citation type="submission" date="2021-06" db="EMBL/GenBank/DDBJ databases">
        <title>Falsochrobactrum tianjin sp.nov., a new petroleum-degrading bacteria isolated from oily soils.</title>
        <authorList>
            <person name="Chen G."/>
            <person name="Chen H."/>
            <person name="Tian J."/>
            <person name="Qing J."/>
            <person name="Zhong L."/>
            <person name="Ma W."/>
            <person name="Song Y."/>
            <person name="Cui X."/>
            <person name="Yan B."/>
        </authorList>
    </citation>
    <scope>NUCLEOTIDE SEQUENCE [LARGE SCALE GENOMIC DNA]</scope>
    <source>
        <strain evidence="3 4">TDYN1</strain>
    </source>
</reference>
<dbReference type="InterPro" id="IPR006094">
    <property type="entry name" value="Oxid_FAD_bind_N"/>
</dbReference>
<keyword evidence="1" id="KW-0285">Flavoprotein</keyword>
<evidence type="ECO:0000313" key="3">
    <source>
        <dbReference type="EMBL" id="MBV2145014.1"/>
    </source>
</evidence>
<sequence length="439" mass="48358">MERSFDSFGRIDQHSRSSIALEDAWAGFGAPETNGKSLLAFGNGRSYGDSCHNDAGLLVPMRPHNRILSFGEETGILEVQAGALLSEIIAAVAPYGYFPAVTPGTRFVTVGGAIANDVHGKNHHLRGTFGCHVESLELLRSDGARHHCSNAQNPQLFAATIGGMGLTGLILSARIRLMPVGSLDIEEHITPFGSLAEYFDMAEATDNMNEYAVAWVDQLASGRSEGRGVLIAGNHARNGNRDTGRGEARFSVPFDLPFSMLNRPSLTLFNALYFHAKRRKQKPHLAGFGSFFYPLDGVRGWNRLYGPSGLYQHQSVVPLETAPHVIPPMLAASRDAGQVSFLTVLKRFGNMRSPGLLSFPKPGYTLTMDFPNRGQRTYDLLALLDRMTIEAGGRVNPYKDQRMSAATFRSGFAQWQQLEQWRDERFCSDFWRRTALTSA</sequence>
<dbReference type="GO" id="GO:0016899">
    <property type="term" value="F:oxidoreductase activity, acting on the CH-OH group of donors, oxygen as acceptor"/>
    <property type="evidence" value="ECO:0007669"/>
    <property type="project" value="InterPro"/>
</dbReference>
<evidence type="ECO:0000259" key="2">
    <source>
        <dbReference type="PROSITE" id="PS51387"/>
    </source>
</evidence>
<evidence type="ECO:0000256" key="1">
    <source>
        <dbReference type="ARBA" id="ARBA00022827"/>
    </source>
</evidence>
<organism evidence="3 4">
    <name type="scientific">Falsochrobactrum tianjinense</name>
    <dbReference type="NCBI Taxonomy" id="2706015"/>
    <lineage>
        <taxon>Bacteria</taxon>
        <taxon>Pseudomonadati</taxon>
        <taxon>Pseudomonadota</taxon>
        <taxon>Alphaproteobacteria</taxon>
        <taxon>Hyphomicrobiales</taxon>
        <taxon>Brucellaceae</taxon>
        <taxon>Falsochrobactrum</taxon>
    </lineage>
</organism>
<keyword evidence="4" id="KW-1185">Reference proteome</keyword>
<dbReference type="EMBL" id="JAHRVA010000008">
    <property type="protein sequence ID" value="MBV2145014.1"/>
    <property type="molecule type" value="Genomic_DNA"/>
</dbReference>
<protein>
    <submittedName>
        <fullName evidence="3">FAD-binding oxidoreductase</fullName>
    </submittedName>
</protein>
<gene>
    <name evidence="3" type="ORF">KUG47_16070</name>
</gene>
<dbReference type="InterPro" id="IPR010031">
    <property type="entry name" value="FAD_lactone_oxidase-like"/>
</dbReference>
<dbReference type="Proteomes" id="UP000752297">
    <property type="component" value="Unassembled WGS sequence"/>
</dbReference>
<feature type="domain" description="FAD-binding PCMH-type" evidence="2">
    <location>
        <begin position="7"/>
        <end position="180"/>
    </location>
</feature>
<comment type="caution">
    <text evidence="3">The sequence shown here is derived from an EMBL/GenBank/DDBJ whole genome shotgun (WGS) entry which is preliminary data.</text>
</comment>